<gene>
    <name evidence="9" type="primary">MED8</name>
    <name evidence="11" type="ORF">H103_02875</name>
</gene>
<feature type="region of interest" description="Disordered" evidence="10">
    <location>
        <begin position="200"/>
        <end position="238"/>
    </location>
</feature>
<dbReference type="OrthoDB" id="5329317at2759"/>
<name>A0A022W7T9_TRIRU</name>
<evidence type="ECO:0000256" key="8">
    <source>
        <dbReference type="ARBA" id="ARBA00031261"/>
    </source>
</evidence>
<evidence type="ECO:0000256" key="5">
    <source>
        <dbReference type="ARBA" id="ARBA00023159"/>
    </source>
</evidence>
<dbReference type="EMBL" id="KK207790">
    <property type="protein sequence ID" value="EZF54432.1"/>
    <property type="molecule type" value="Genomic_DNA"/>
</dbReference>
<keyword evidence="7 9" id="KW-0539">Nucleus</keyword>
<evidence type="ECO:0000256" key="4">
    <source>
        <dbReference type="ARBA" id="ARBA00023015"/>
    </source>
</evidence>
<dbReference type="GO" id="GO:0000978">
    <property type="term" value="F:RNA polymerase II cis-regulatory region sequence-specific DNA binding"/>
    <property type="evidence" value="ECO:0007669"/>
    <property type="project" value="TreeGrafter"/>
</dbReference>
<evidence type="ECO:0000256" key="1">
    <source>
        <dbReference type="ARBA" id="ARBA00004123"/>
    </source>
</evidence>
<accession>A0A022W7T9</accession>
<dbReference type="HOGENOM" id="CLU_074399_1_0_1"/>
<evidence type="ECO:0000256" key="7">
    <source>
        <dbReference type="ARBA" id="ARBA00023242"/>
    </source>
</evidence>
<dbReference type="GO" id="GO:0016592">
    <property type="term" value="C:mediator complex"/>
    <property type="evidence" value="ECO:0007669"/>
    <property type="project" value="InterPro"/>
</dbReference>
<feature type="compositionally biased region" description="Polar residues" evidence="10">
    <location>
        <begin position="121"/>
        <end position="142"/>
    </location>
</feature>
<dbReference type="Gene3D" id="1.20.58.1710">
    <property type="match status" value="1"/>
</dbReference>
<feature type="compositionally biased region" description="Acidic residues" evidence="10">
    <location>
        <begin position="206"/>
        <end position="219"/>
    </location>
</feature>
<evidence type="ECO:0000256" key="10">
    <source>
        <dbReference type="SAM" id="MobiDB-lite"/>
    </source>
</evidence>
<dbReference type="AlphaFoldDB" id="A0A022W7T9"/>
<feature type="region of interest" description="Disordered" evidence="10">
    <location>
        <begin position="114"/>
        <end position="142"/>
    </location>
</feature>
<keyword evidence="6 9" id="KW-0804">Transcription</keyword>
<comment type="similarity">
    <text evidence="2 9">Belongs to the Mediator complex subunit 8 family.</text>
</comment>
<proteinExistence type="inferred from homology"/>
<comment type="subunit">
    <text evidence="9">Component of the Mediator complex.</text>
</comment>
<evidence type="ECO:0000256" key="2">
    <source>
        <dbReference type="ARBA" id="ARBA00005716"/>
    </source>
</evidence>
<dbReference type="GO" id="GO:0003712">
    <property type="term" value="F:transcription coregulator activity"/>
    <property type="evidence" value="ECO:0007669"/>
    <property type="project" value="InterPro"/>
</dbReference>
<evidence type="ECO:0000313" key="11">
    <source>
        <dbReference type="EMBL" id="EZF54432.1"/>
    </source>
</evidence>
<sequence>MASITQEQLKIIEQTRQRLVNLTQSLGSLVNNISQSQPLPAWSSLQSQATIISNNLLTISQLLHEHRDLFSSLVVYPTPAFPGRTESSMLNQLMRTKLEPRVEDWLAHGRSVGKEVLGQPSGDQQQLTAGNTSTSEKGANTQQLSGEDLQALWEWAPIEANMEARRRNWGGDYTIEEKEAGLNNVVTGLTRKLNENVEGAAGRDLDESEDEDEVMEGTGEEVKAGASLPSRDTPTMPLEDFFRYMMTGAEPRPR</sequence>
<dbReference type="GO" id="GO:0070847">
    <property type="term" value="C:core mediator complex"/>
    <property type="evidence" value="ECO:0007669"/>
    <property type="project" value="TreeGrafter"/>
</dbReference>
<dbReference type="GO" id="GO:0006357">
    <property type="term" value="P:regulation of transcription by RNA polymerase II"/>
    <property type="evidence" value="ECO:0007669"/>
    <property type="project" value="InterPro"/>
</dbReference>
<protein>
    <recommendedName>
        <fullName evidence="3 9">Mediator of RNA polymerase II transcription subunit 8</fullName>
    </recommendedName>
    <alternativeName>
        <fullName evidence="8 9">Mediator complex subunit 8</fullName>
    </alternativeName>
</protein>
<organism evidence="11">
    <name type="scientific">Trichophyton rubrum CBS 288.86</name>
    <dbReference type="NCBI Taxonomy" id="1215330"/>
    <lineage>
        <taxon>Eukaryota</taxon>
        <taxon>Fungi</taxon>
        <taxon>Dikarya</taxon>
        <taxon>Ascomycota</taxon>
        <taxon>Pezizomycotina</taxon>
        <taxon>Eurotiomycetes</taxon>
        <taxon>Eurotiomycetidae</taxon>
        <taxon>Onygenales</taxon>
        <taxon>Arthrodermataceae</taxon>
        <taxon>Trichophyton</taxon>
    </lineage>
</organism>
<dbReference type="PANTHER" id="PTHR13074">
    <property type="entry name" value="MEDIATOR OF RNA POLYMERASE II TRANSCRIPTION SUBUNIT 8"/>
    <property type="match status" value="1"/>
</dbReference>
<reference evidence="11" key="1">
    <citation type="submission" date="2014-02" db="EMBL/GenBank/DDBJ databases">
        <title>The Genome Sequence of Trichophyton rubrum (morphotype fischeri) CBS 288.86.</title>
        <authorList>
            <consortium name="The Broad Institute Genomics Platform"/>
            <person name="Cuomo C.A."/>
            <person name="White T.C."/>
            <person name="Graser Y."/>
            <person name="Martinez-Rossi N."/>
            <person name="Heitman J."/>
            <person name="Young S.K."/>
            <person name="Zeng Q."/>
            <person name="Gargeya S."/>
            <person name="Abouelleil A."/>
            <person name="Alvarado L."/>
            <person name="Chapman S.B."/>
            <person name="Gainer-Dewar J."/>
            <person name="Goldberg J."/>
            <person name="Griggs A."/>
            <person name="Gujja S."/>
            <person name="Hansen M."/>
            <person name="Howarth C."/>
            <person name="Imamovic A."/>
            <person name="Larimer J."/>
            <person name="Martinez D."/>
            <person name="Murphy C."/>
            <person name="Pearson M.D."/>
            <person name="Persinoti G."/>
            <person name="Poon T."/>
            <person name="Priest M."/>
            <person name="Roberts A.D."/>
            <person name="Saif S."/>
            <person name="Shea T.D."/>
            <person name="Sykes S.N."/>
            <person name="Wortman J."/>
            <person name="Nusbaum C."/>
            <person name="Birren B."/>
        </authorList>
    </citation>
    <scope>NUCLEOTIDE SEQUENCE [LARGE SCALE GENOMIC DNA]</scope>
    <source>
        <strain evidence="11">CBS 288.86</strain>
    </source>
</reference>
<evidence type="ECO:0000256" key="6">
    <source>
        <dbReference type="ARBA" id="ARBA00023163"/>
    </source>
</evidence>
<keyword evidence="5 9" id="KW-0010">Activator</keyword>
<dbReference type="Proteomes" id="UP000023758">
    <property type="component" value="Unassembled WGS sequence"/>
</dbReference>
<keyword evidence="4 9" id="KW-0805">Transcription regulation</keyword>
<evidence type="ECO:0000256" key="9">
    <source>
        <dbReference type="RuleBase" id="RU364144"/>
    </source>
</evidence>
<dbReference type="PANTHER" id="PTHR13074:SF9">
    <property type="entry name" value="MEDIATOR OF RNA POLYMERASE II TRANSCRIPTION SUBUNIT 8"/>
    <property type="match status" value="1"/>
</dbReference>
<comment type="subcellular location">
    <subcellularLocation>
        <location evidence="1 9">Nucleus</location>
    </subcellularLocation>
</comment>
<evidence type="ECO:0000256" key="3">
    <source>
        <dbReference type="ARBA" id="ARBA00020637"/>
    </source>
</evidence>
<dbReference type="Gene3D" id="6.10.250.2610">
    <property type="match status" value="1"/>
</dbReference>
<dbReference type="Pfam" id="PF10232">
    <property type="entry name" value="Med8"/>
    <property type="match status" value="1"/>
</dbReference>
<comment type="function">
    <text evidence="9">Component of the Mediator complex, a coactivator involved in the regulated transcription of nearly all RNA polymerase II-dependent genes. Mediator functions as a bridge to convey information from gene-specific regulatory proteins to the basal RNA polymerase II transcription machinery. Mediator is recruited to promoters by direct interactions with regulatory proteins and serves as a scaffold for the assembly of a functional preinitiation complex with RNA polymerase II and the general transcription factors.</text>
</comment>
<dbReference type="InterPro" id="IPR019364">
    <property type="entry name" value="Mediatior_Med8_fun/met"/>
</dbReference>